<dbReference type="Gene3D" id="2.60.120.1160">
    <property type="match status" value="1"/>
</dbReference>
<proteinExistence type="predicted"/>
<feature type="signal peptide" evidence="3">
    <location>
        <begin position="1"/>
        <end position="18"/>
    </location>
</feature>
<name>G4T8J4_SERID</name>
<dbReference type="STRING" id="1109443.G4T8J4"/>
<dbReference type="eggNOG" id="ENOG502QVJU">
    <property type="taxonomic scope" value="Eukaryota"/>
</dbReference>
<evidence type="ECO:0000313" key="6">
    <source>
        <dbReference type="Proteomes" id="UP000007148"/>
    </source>
</evidence>
<evidence type="ECO:0000259" key="4">
    <source>
        <dbReference type="PROSITE" id="PS51164"/>
    </source>
</evidence>
<dbReference type="EMBL" id="CAFZ01000017">
    <property type="protein sequence ID" value="CCA67649.1"/>
    <property type="molecule type" value="Genomic_DNA"/>
</dbReference>
<dbReference type="InParanoid" id="G4T8J4"/>
<dbReference type="HOGENOM" id="CLU_038296_0_0_1"/>
<evidence type="ECO:0000256" key="3">
    <source>
        <dbReference type="SAM" id="SignalP"/>
    </source>
</evidence>
<dbReference type="Pfam" id="PF18271">
    <property type="entry name" value="GH131_N"/>
    <property type="match status" value="1"/>
</dbReference>
<dbReference type="InterPro" id="IPR041524">
    <property type="entry name" value="GH131_N"/>
</dbReference>
<evidence type="ECO:0000256" key="2">
    <source>
        <dbReference type="SAM" id="MobiDB-lite"/>
    </source>
</evidence>
<comment type="caution">
    <text evidence="5">The sequence shown here is derived from an EMBL/GenBank/DDBJ whole genome shotgun (WGS) entry which is preliminary data.</text>
</comment>
<dbReference type="Pfam" id="PF00734">
    <property type="entry name" value="CBM_1"/>
    <property type="match status" value="1"/>
</dbReference>
<dbReference type="SMART" id="SM00236">
    <property type="entry name" value="fCBD"/>
    <property type="match status" value="1"/>
</dbReference>
<dbReference type="Proteomes" id="UP000007148">
    <property type="component" value="Unassembled WGS sequence"/>
</dbReference>
<evidence type="ECO:0000313" key="5">
    <source>
        <dbReference type="EMBL" id="CCA67649.1"/>
    </source>
</evidence>
<dbReference type="PROSITE" id="PS51164">
    <property type="entry name" value="CBM1_2"/>
    <property type="match status" value="1"/>
</dbReference>
<dbReference type="PANTHER" id="PTHR34612:SF6">
    <property type="entry name" value="GLYCOSIDE HYDROLASE 131 CATALYTIC N-TERMINAL DOMAIN-CONTAINING PROTEIN"/>
    <property type="match status" value="1"/>
</dbReference>
<dbReference type="GO" id="GO:0030248">
    <property type="term" value="F:cellulose binding"/>
    <property type="evidence" value="ECO:0007669"/>
    <property type="project" value="InterPro"/>
</dbReference>
<keyword evidence="6" id="KW-1185">Reference proteome</keyword>
<feature type="chain" id="PRO_5003468469" evidence="3">
    <location>
        <begin position="19"/>
        <end position="345"/>
    </location>
</feature>
<dbReference type="InterPro" id="IPR000254">
    <property type="entry name" value="CBD"/>
</dbReference>
<dbReference type="PANTHER" id="PTHR34612">
    <property type="entry name" value="GH131_N DOMAIN-CONTAINING PROTEIN"/>
    <property type="match status" value="1"/>
</dbReference>
<feature type="compositionally biased region" description="Low complexity" evidence="2">
    <location>
        <begin position="246"/>
        <end position="307"/>
    </location>
</feature>
<dbReference type="AlphaFoldDB" id="G4T8J4"/>
<dbReference type="GO" id="GO:0005576">
    <property type="term" value="C:extracellular region"/>
    <property type="evidence" value="ECO:0007669"/>
    <property type="project" value="InterPro"/>
</dbReference>
<organism evidence="5 6">
    <name type="scientific">Serendipita indica (strain DSM 11827)</name>
    <name type="common">Root endophyte fungus</name>
    <name type="synonym">Piriformospora indica</name>
    <dbReference type="NCBI Taxonomy" id="1109443"/>
    <lineage>
        <taxon>Eukaryota</taxon>
        <taxon>Fungi</taxon>
        <taxon>Dikarya</taxon>
        <taxon>Basidiomycota</taxon>
        <taxon>Agaricomycotina</taxon>
        <taxon>Agaricomycetes</taxon>
        <taxon>Sebacinales</taxon>
        <taxon>Serendipitaceae</taxon>
        <taxon>Serendipita</taxon>
    </lineage>
</organism>
<reference evidence="5 6" key="1">
    <citation type="journal article" date="2011" name="PLoS Pathog.">
        <title>Endophytic Life Strategies Decoded by Genome and Transcriptome Analyses of the Mutualistic Root Symbiont Piriformospora indica.</title>
        <authorList>
            <person name="Zuccaro A."/>
            <person name="Lahrmann U."/>
            <person name="Guldener U."/>
            <person name="Langen G."/>
            <person name="Pfiffi S."/>
            <person name="Biedenkopf D."/>
            <person name="Wong P."/>
            <person name="Samans B."/>
            <person name="Grimm C."/>
            <person name="Basiewicz M."/>
            <person name="Murat C."/>
            <person name="Martin F."/>
            <person name="Kogel K.H."/>
        </authorList>
    </citation>
    <scope>NUCLEOTIDE SEQUENCE [LARGE SCALE GENOMIC DNA]</scope>
    <source>
        <strain evidence="5 6">DSM 11827</strain>
    </source>
</reference>
<protein>
    <submittedName>
        <fullName evidence="5">Related to endoglucanase c</fullName>
    </submittedName>
</protein>
<gene>
    <name evidence="5" type="ORF">PIIN_01478</name>
</gene>
<dbReference type="PROSITE" id="PS00562">
    <property type="entry name" value="CBM1_1"/>
    <property type="match status" value="1"/>
</dbReference>
<evidence type="ECO:0000256" key="1">
    <source>
        <dbReference type="ARBA" id="ARBA00022729"/>
    </source>
</evidence>
<dbReference type="OMA" id="MWRTELI"/>
<keyword evidence="1 3" id="KW-0732">Signal</keyword>
<feature type="domain" description="CBM1" evidence="4">
    <location>
        <begin position="309"/>
        <end position="344"/>
    </location>
</feature>
<accession>G4T8J4</accession>
<feature type="region of interest" description="Disordered" evidence="2">
    <location>
        <begin position="246"/>
        <end position="311"/>
    </location>
</feature>
<sequence length="345" mass="36888">MKSFVAAAAFAWFTVANAGTVVWDGSFTPFSSPSDFDKWHVGTYQWYIHGSGPTSSYLNPGAAYKNPAVTREDKGLKLTVDSTSHWNGQTMMRTELIPQTSANLGTGQMYYHFSLKRESVNPPGTSEHQVMFFESHFTELKVGVGSDPTALSWCINGQPKWSTPFVAGTWYNFAYDINFSGNTVGLWASTGSNPLQRVMSNQSASTSTNSADWHVGVLRLGDSTTEDWYISGVYIESGSLTTSIGSGTVSTTSTQTTVSESTSTSTSTSTSRSTSTSTSTSTSSSTRTSSSSTSRSTSTSTSTSSASGPGQTLWGQCGGQNWTGPTTCAQGTCKYSNPWYSQCLN</sequence>
<dbReference type="GO" id="GO:0005975">
    <property type="term" value="P:carbohydrate metabolic process"/>
    <property type="evidence" value="ECO:0007669"/>
    <property type="project" value="InterPro"/>
</dbReference>
<dbReference type="OrthoDB" id="120072at2759"/>
<dbReference type="InterPro" id="IPR035971">
    <property type="entry name" value="CBD_sf"/>
</dbReference>
<dbReference type="SUPFAM" id="SSF57180">
    <property type="entry name" value="Cellulose-binding domain"/>
    <property type="match status" value="1"/>
</dbReference>